<feature type="chain" id="PRO_5020881603" description="Lipoprotein" evidence="1">
    <location>
        <begin position="24"/>
        <end position="262"/>
    </location>
</feature>
<dbReference type="PROSITE" id="PS51257">
    <property type="entry name" value="PROKAR_LIPOPROTEIN"/>
    <property type="match status" value="1"/>
</dbReference>
<keyword evidence="1" id="KW-0732">Signal</keyword>
<dbReference type="Proteomes" id="UP000295706">
    <property type="component" value="Unassembled WGS sequence"/>
</dbReference>
<keyword evidence="3" id="KW-1185">Reference proteome</keyword>
<dbReference type="AlphaFoldDB" id="A0A4R4KMJ8"/>
<dbReference type="EMBL" id="SMJU01000002">
    <property type="protein sequence ID" value="TDB68222.1"/>
    <property type="molecule type" value="Genomic_DNA"/>
</dbReference>
<gene>
    <name evidence="2" type="ORF">EZE20_04685</name>
</gene>
<accession>A0A4R4KMJ8</accession>
<sequence>MIKFEVKKWIALFLLFGVAAGCSSTKTVPYTSKWNAPFTYVDEAAPDQQDPRSRLRYGVINDDSFLYITLKTRDPRTVENILTSGLRLSFTPHTKPRSSFSLLFPVVSRDDRRALRKMDIDLPTSLGLSRMLEAFNKEALWKDRAGERFVNLVTTETGMRCTISLDENQELTQQYTIPFALLGVDARQASVLDIGIKTEGTSGQSGVSPRISVGMGGMGGFGMGGGGVGIGMGNGNRTVDDRAVDIRLQVALAKNSFSQDLR</sequence>
<name>A0A4R4KMJ8_9BACT</name>
<reference evidence="2 3" key="1">
    <citation type="submission" date="2019-02" db="EMBL/GenBank/DDBJ databases">
        <title>Arundinibacter roseus gen. nov., sp. nov., a new member of the family Cytophagaceae.</title>
        <authorList>
            <person name="Szuroczki S."/>
            <person name="Khayer B."/>
            <person name="Sproer C."/>
            <person name="Toumi M."/>
            <person name="Szabo A."/>
            <person name="Felfoldi T."/>
            <person name="Schumann P."/>
            <person name="Toth E."/>
        </authorList>
    </citation>
    <scope>NUCLEOTIDE SEQUENCE [LARGE SCALE GENOMIC DNA]</scope>
    <source>
        <strain evidence="2 3">DMA-k-7a</strain>
    </source>
</reference>
<proteinExistence type="predicted"/>
<comment type="caution">
    <text evidence="2">The sequence shown here is derived from an EMBL/GenBank/DDBJ whole genome shotgun (WGS) entry which is preliminary data.</text>
</comment>
<protein>
    <recommendedName>
        <fullName evidence="4">Lipoprotein</fullName>
    </recommendedName>
</protein>
<evidence type="ECO:0008006" key="4">
    <source>
        <dbReference type="Google" id="ProtNLM"/>
    </source>
</evidence>
<evidence type="ECO:0000313" key="3">
    <source>
        <dbReference type="Proteomes" id="UP000295706"/>
    </source>
</evidence>
<dbReference type="OrthoDB" id="1523672at2"/>
<organism evidence="2 3">
    <name type="scientific">Arundinibacter roseus</name>
    <dbReference type="NCBI Taxonomy" id="2070510"/>
    <lineage>
        <taxon>Bacteria</taxon>
        <taxon>Pseudomonadati</taxon>
        <taxon>Bacteroidota</taxon>
        <taxon>Cytophagia</taxon>
        <taxon>Cytophagales</taxon>
        <taxon>Spirosomataceae</taxon>
        <taxon>Arundinibacter</taxon>
    </lineage>
</organism>
<evidence type="ECO:0000313" key="2">
    <source>
        <dbReference type="EMBL" id="TDB68222.1"/>
    </source>
</evidence>
<feature type="signal peptide" evidence="1">
    <location>
        <begin position="1"/>
        <end position="23"/>
    </location>
</feature>
<dbReference type="RefSeq" id="WP_132114980.1">
    <property type="nucleotide sequence ID" value="NZ_SMJU01000002.1"/>
</dbReference>
<evidence type="ECO:0000256" key="1">
    <source>
        <dbReference type="SAM" id="SignalP"/>
    </source>
</evidence>